<accession>A0A7S4PR50</accession>
<protein>
    <submittedName>
        <fullName evidence="1">Uncharacterized protein</fullName>
    </submittedName>
</protein>
<dbReference type="AlphaFoldDB" id="A0A7S4PR50"/>
<organism evidence="1">
    <name type="scientific">Cryptomonas paramaecium</name>
    <dbReference type="NCBI Taxonomy" id="2898"/>
    <lineage>
        <taxon>Eukaryota</taxon>
        <taxon>Cryptophyceae</taxon>
        <taxon>Cryptomonadales</taxon>
        <taxon>Cryptomonadaceae</taxon>
        <taxon>Cryptomonas</taxon>
    </lineage>
</organism>
<dbReference type="EMBL" id="HBKS01000617">
    <property type="protein sequence ID" value="CAE2343325.1"/>
    <property type="molecule type" value="Transcribed_RNA"/>
</dbReference>
<evidence type="ECO:0000313" key="1">
    <source>
        <dbReference type="EMBL" id="CAE2343325.1"/>
    </source>
</evidence>
<gene>
    <name evidence="1" type="ORF">CPAR00382_LOCUS329</name>
</gene>
<reference evidence="1" key="1">
    <citation type="submission" date="2021-01" db="EMBL/GenBank/DDBJ databases">
        <authorList>
            <person name="Corre E."/>
            <person name="Pelletier E."/>
            <person name="Niang G."/>
            <person name="Scheremetjew M."/>
            <person name="Finn R."/>
            <person name="Kale V."/>
            <person name="Holt S."/>
            <person name="Cochrane G."/>
            <person name="Meng A."/>
            <person name="Brown T."/>
            <person name="Cohen L."/>
        </authorList>
    </citation>
    <scope>NUCLEOTIDE SEQUENCE</scope>
    <source>
        <strain evidence="1">CCAP977/2a</strain>
    </source>
</reference>
<name>A0A7S4PR50_9CRYP</name>
<proteinExistence type="predicted"/>
<sequence>MVAAQKRLLFLAGSCLAGALIVLTVIASMKRTAASQLQMVKLKFTDKPGHSFMDFLDECQSVKSKPWYDNIQDPAKLADNCSGDKLSYRYMAYMRKHYPDYYHVTPQQAYQDHANGYV</sequence>